<evidence type="ECO:0000256" key="2">
    <source>
        <dbReference type="ARBA" id="ARBA00022771"/>
    </source>
</evidence>
<comment type="caution">
    <text evidence="6">The sequence shown here is derived from an EMBL/GenBank/DDBJ whole genome shotgun (WGS) entry which is preliminary data.</text>
</comment>
<accession>A0A9P5N8L5</accession>
<keyword evidence="3" id="KW-0862">Zinc</keyword>
<dbReference type="InterPro" id="IPR002893">
    <property type="entry name" value="Znf_MYND"/>
</dbReference>
<feature type="domain" description="MYND-type" evidence="5">
    <location>
        <begin position="279"/>
        <end position="318"/>
    </location>
</feature>
<dbReference type="Pfam" id="PF01753">
    <property type="entry name" value="zf-MYND"/>
    <property type="match status" value="1"/>
</dbReference>
<dbReference type="GO" id="GO:0008270">
    <property type="term" value="F:zinc ion binding"/>
    <property type="evidence" value="ECO:0007669"/>
    <property type="project" value="UniProtKB-KW"/>
</dbReference>
<dbReference type="SUPFAM" id="SSF144232">
    <property type="entry name" value="HIT/MYND zinc finger-like"/>
    <property type="match status" value="1"/>
</dbReference>
<dbReference type="AlphaFoldDB" id="A0A9P5N8L5"/>
<organism evidence="6 7">
    <name type="scientific">Gymnopilus junonius</name>
    <name type="common">Spectacular rustgill mushroom</name>
    <name type="synonym">Gymnopilus spectabilis subsp. junonius</name>
    <dbReference type="NCBI Taxonomy" id="109634"/>
    <lineage>
        <taxon>Eukaryota</taxon>
        <taxon>Fungi</taxon>
        <taxon>Dikarya</taxon>
        <taxon>Basidiomycota</taxon>
        <taxon>Agaricomycotina</taxon>
        <taxon>Agaricomycetes</taxon>
        <taxon>Agaricomycetidae</taxon>
        <taxon>Agaricales</taxon>
        <taxon>Agaricineae</taxon>
        <taxon>Hymenogastraceae</taxon>
        <taxon>Gymnopilus</taxon>
    </lineage>
</organism>
<evidence type="ECO:0000313" key="6">
    <source>
        <dbReference type="EMBL" id="KAF8868140.1"/>
    </source>
</evidence>
<dbReference type="OrthoDB" id="341421at2759"/>
<dbReference type="Gene3D" id="6.10.140.2220">
    <property type="match status" value="1"/>
</dbReference>
<evidence type="ECO:0000256" key="3">
    <source>
        <dbReference type="ARBA" id="ARBA00022833"/>
    </source>
</evidence>
<dbReference type="Proteomes" id="UP000724874">
    <property type="component" value="Unassembled WGS sequence"/>
</dbReference>
<dbReference type="PROSITE" id="PS50865">
    <property type="entry name" value="ZF_MYND_2"/>
    <property type="match status" value="1"/>
</dbReference>
<proteinExistence type="predicted"/>
<evidence type="ECO:0000256" key="1">
    <source>
        <dbReference type="ARBA" id="ARBA00022723"/>
    </source>
</evidence>
<keyword evidence="2 4" id="KW-0863">Zinc-finger</keyword>
<dbReference type="EMBL" id="JADNYJ010000780">
    <property type="protein sequence ID" value="KAF8868140.1"/>
    <property type="molecule type" value="Genomic_DNA"/>
</dbReference>
<keyword evidence="7" id="KW-1185">Reference proteome</keyword>
<evidence type="ECO:0000259" key="5">
    <source>
        <dbReference type="PROSITE" id="PS50865"/>
    </source>
</evidence>
<protein>
    <recommendedName>
        <fullName evidence="5">MYND-type domain-containing protein</fullName>
    </recommendedName>
</protein>
<reference evidence="6" key="1">
    <citation type="submission" date="2020-11" db="EMBL/GenBank/DDBJ databases">
        <authorList>
            <consortium name="DOE Joint Genome Institute"/>
            <person name="Ahrendt S."/>
            <person name="Riley R."/>
            <person name="Andreopoulos W."/>
            <person name="LaButti K."/>
            <person name="Pangilinan J."/>
            <person name="Ruiz-duenas F.J."/>
            <person name="Barrasa J.M."/>
            <person name="Sanchez-Garcia M."/>
            <person name="Camarero S."/>
            <person name="Miyauchi S."/>
            <person name="Serrano A."/>
            <person name="Linde D."/>
            <person name="Babiker R."/>
            <person name="Drula E."/>
            <person name="Ayuso-Fernandez I."/>
            <person name="Pacheco R."/>
            <person name="Padilla G."/>
            <person name="Ferreira P."/>
            <person name="Barriuso J."/>
            <person name="Kellner H."/>
            <person name="Castanera R."/>
            <person name="Alfaro M."/>
            <person name="Ramirez L."/>
            <person name="Pisabarro A.G."/>
            <person name="Kuo A."/>
            <person name="Tritt A."/>
            <person name="Lipzen A."/>
            <person name="He G."/>
            <person name="Yan M."/>
            <person name="Ng V."/>
            <person name="Cullen D."/>
            <person name="Martin F."/>
            <person name="Rosso M.-N."/>
            <person name="Henrissat B."/>
            <person name="Hibbett D."/>
            <person name="Martinez A.T."/>
            <person name="Grigoriev I.V."/>
        </authorList>
    </citation>
    <scope>NUCLEOTIDE SEQUENCE</scope>
    <source>
        <strain evidence="6">AH 44721</strain>
    </source>
</reference>
<evidence type="ECO:0000256" key="4">
    <source>
        <dbReference type="PROSITE-ProRule" id="PRU00134"/>
    </source>
</evidence>
<keyword evidence="1" id="KW-0479">Metal-binding</keyword>
<name>A0A9P5N8L5_GYMJU</name>
<sequence>MESNDFTPEQLAEAKRLAPLFQLNYQTTCAATVMFQTRLCRRNKTIMDTRAMFLKDMGTLGPEAYLPRRKVVEWMDSNSNGEGEQKVAWLMAMYVYEIVKASSKRERDWGHLVFTDAFVDRCLLVMVFPSPSDASGFSHEDYAKLTKWHAHRFMAMCMCIFHDDAPVSWVRATYVTEDQLEAPDFRLGKSFLSFNTNPFVDPFTERDLPPFFTVTPGTVLPCLLASDVFKIDSVRAQDPNLKSNPVPIPQTVRDKVIGDKNTRVSFRGSEWQSRHYRACARCKASKKRDLNLCSRCTIEFYCGKECQKLAWPEHKRWCRAGF</sequence>
<gene>
    <name evidence="6" type="ORF">CPB84DRAFT_1809618</name>
</gene>
<evidence type="ECO:0000313" key="7">
    <source>
        <dbReference type="Proteomes" id="UP000724874"/>
    </source>
</evidence>